<dbReference type="InterPro" id="IPR001962">
    <property type="entry name" value="Asn_synthase"/>
</dbReference>
<dbReference type="RefSeq" id="WP_344264279.1">
    <property type="nucleotide sequence ID" value="NZ_BAAAHV010000002.1"/>
</dbReference>
<dbReference type="InterPro" id="IPR029055">
    <property type="entry name" value="Ntn_hydrolases_N"/>
</dbReference>
<comment type="catalytic activity">
    <reaction evidence="4">
        <text>L-aspartate + L-glutamine + ATP + H2O = L-asparagine + L-glutamate + AMP + diphosphate + H(+)</text>
        <dbReference type="Rhea" id="RHEA:12228"/>
        <dbReference type="ChEBI" id="CHEBI:15377"/>
        <dbReference type="ChEBI" id="CHEBI:15378"/>
        <dbReference type="ChEBI" id="CHEBI:29985"/>
        <dbReference type="ChEBI" id="CHEBI:29991"/>
        <dbReference type="ChEBI" id="CHEBI:30616"/>
        <dbReference type="ChEBI" id="CHEBI:33019"/>
        <dbReference type="ChEBI" id="CHEBI:58048"/>
        <dbReference type="ChEBI" id="CHEBI:58359"/>
        <dbReference type="ChEBI" id="CHEBI:456215"/>
        <dbReference type="EC" id="6.3.5.4"/>
    </reaction>
</comment>
<keyword evidence="3" id="KW-0061">Asparagine biosynthesis</keyword>
<evidence type="ECO:0000313" key="6">
    <source>
        <dbReference type="EMBL" id="MFD2482226.1"/>
    </source>
</evidence>
<comment type="caution">
    <text evidence="6">The sequence shown here is derived from an EMBL/GenBank/DDBJ whole genome shotgun (WGS) entry which is preliminary data.</text>
</comment>
<accession>A0ABW5HYX8</accession>
<dbReference type="Gene3D" id="3.40.50.620">
    <property type="entry name" value="HUPs"/>
    <property type="match status" value="2"/>
</dbReference>
<dbReference type="SUPFAM" id="SSF52402">
    <property type="entry name" value="Adenine nucleotide alpha hydrolases-like"/>
    <property type="match status" value="1"/>
</dbReference>
<evidence type="ECO:0000256" key="3">
    <source>
        <dbReference type="ARBA" id="ARBA00022888"/>
    </source>
</evidence>
<dbReference type="EMBL" id="JBHUKQ010000011">
    <property type="protein sequence ID" value="MFD2482226.1"/>
    <property type="molecule type" value="Genomic_DNA"/>
</dbReference>
<dbReference type="Pfam" id="PF00733">
    <property type="entry name" value="Asn_synthase"/>
    <property type="match status" value="1"/>
</dbReference>
<protein>
    <recommendedName>
        <fullName evidence="2">asparagine synthase (glutamine-hydrolyzing)</fullName>
        <ecNumber evidence="2">6.3.5.4</ecNumber>
    </recommendedName>
</protein>
<evidence type="ECO:0000313" key="7">
    <source>
        <dbReference type="Proteomes" id="UP001597542"/>
    </source>
</evidence>
<dbReference type="InterPro" id="IPR051786">
    <property type="entry name" value="ASN_synthetase/amidase"/>
</dbReference>
<dbReference type="EC" id="6.3.5.4" evidence="2"/>
<dbReference type="PANTHER" id="PTHR43284:SF1">
    <property type="entry name" value="ASPARAGINE SYNTHETASE"/>
    <property type="match status" value="1"/>
</dbReference>
<feature type="domain" description="Asparagine synthetase" evidence="5">
    <location>
        <begin position="210"/>
        <end position="586"/>
    </location>
</feature>
<dbReference type="Proteomes" id="UP001597542">
    <property type="component" value="Unassembled WGS sequence"/>
</dbReference>
<proteinExistence type="predicted"/>
<comment type="pathway">
    <text evidence="1">Amino-acid biosynthesis; L-asparagine biosynthesis; L-asparagine from L-aspartate (L-Gln route): step 1/1.</text>
</comment>
<dbReference type="PANTHER" id="PTHR43284">
    <property type="entry name" value="ASPARAGINE SYNTHETASE (GLUTAMINE-HYDROLYZING)"/>
    <property type="match status" value="1"/>
</dbReference>
<keyword evidence="3" id="KW-0028">Amino-acid biosynthesis</keyword>
<dbReference type="SUPFAM" id="SSF56235">
    <property type="entry name" value="N-terminal nucleophile aminohydrolases (Ntn hydrolases)"/>
    <property type="match status" value="1"/>
</dbReference>
<gene>
    <name evidence="6" type="ORF">ACFSUT_18200</name>
</gene>
<dbReference type="InterPro" id="IPR014729">
    <property type="entry name" value="Rossmann-like_a/b/a_fold"/>
</dbReference>
<evidence type="ECO:0000256" key="1">
    <source>
        <dbReference type="ARBA" id="ARBA00005187"/>
    </source>
</evidence>
<organism evidence="6 7">
    <name type="scientific">Amycolatopsis albidoflavus</name>
    <dbReference type="NCBI Taxonomy" id="102226"/>
    <lineage>
        <taxon>Bacteria</taxon>
        <taxon>Bacillati</taxon>
        <taxon>Actinomycetota</taxon>
        <taxon>Actinomycetes</taxon>
        <taxon>Pseudonocardiales</taxon>
        <taxon>Pseudonocardiaceae</taxon>
        <taxon>Amycolatopsis</taxon>
    </lineage>
</organism>
<reference evidence="7" key="1">
    <citation type="journal article" date="2019" name="Int. J. Syst. Evol. Microbiol.">
        <title>The Global Catalogue of Microorganisms (GCM) 10K type strain sequencing project: providing services to taxonomists for standard genome sequencing and annotation.</title>
        <authorList>
            <consortium name="The Broad Institute Genomics Platform"/>
            <consortium name="The Broad Institute Genome Sequencing Center for Infectious Disease"/>
            <person name="Wu L."/>
            <person name="Ma J."/>
        </authorList>
    </citation>
    <scope>NUCLEOTIDE SEQUENCE [LARGE SCALE GENOMIC DNA]</scope>
    <source>
        <strain evidence="7">CGMCC 4.7638</strain>
    </source>
</reference>
<keyword evidence="7" id="KW-1185">Reference proteome</keyword>
<sequence>MSRPGFVVLPDLPAAAGIRRPWPGAQVHAHASGRPWLVGRWRRAEVAVGTAGPVRLAVIGSSPVTAVRLGELAARVSSLSDVGRVAAALTGSFHLVATVDGAVRVQGTATGLRRVFYCRTDGVPVAADRADLLADLLESSVDEEVLAARVACGLQLPPPLNERPLYAKVSAVPPGDCLVWTDGRAQVKPWWRPPAARESLARGAEGVRAALAETVHSGQVSADLSGGLDSTSLCFLAARENPELLTFRWAEAETGNDDAEFAARSIAALDRAEHLIVPQHELPAVFADPDRPVDADEPYAFTRSAARIRYSAETLAARGSELHLAGHGGDELFSPLPGYLHQLLRRRPVTALSHVRAHAALRRWPLFGTMAGLLRPGTVAGWWRQQAEHLSDPVGSARRPVLGWGVAPLRAQPWVTADGRDMARKVLHRTANEAQPLGRDPGEHQAMLVLRSAAAQYRLTAGLYADAGVELRLPFFDDRVVEAVLRVRRHEHADARRYKPLLAEAMRGIVPDVVLGRATKGEFGADIREGLRRNQTAILRLFEDSALAARGLLDPDRLRAAVRSPQRDYRVVAALEPLIGCERWLRAADRPAPRRLDALAP</sequence>
<evidence type="ECO:0000256" key="4">
    <source>
        <dbReference type="ARBA" id="ARBA00048741"/>
    </source>
</evidence>
<name>A0ABW5HYX8_9PSEU</name>
<evidence type="ECO:0000256" key="2">
    <source>
        <dbReference type="ARBA" id="ARBA00012737"/>
    </source>
</evidence>
<evidence type="ECO:0000259" key="5">
    <source>
        <dbReference type="Pfam" id="PF00733"/>
    </source>
</evidence>